<evidence type="ECO:0000256" key="5">
    <source>
        <dbReference type="ARBA" id="ARBA00011998"/>
    </source>
</evidence>
<dbReference type="AlphaFoldDB" id="A0AAU8LW69"/>
<comment type="subunit">
    <text evidence="4">Heterodimer of LeuC and LeuD.</text>
</comment>
<comment type="catalytic activity">
    <reaction evidence="1">
        <text>(2R,3S)-3-isopropylmalate = (2S)-2-isopropylmalate</text>
        <dbReference type="Rhea" id="RHEA:32287"/>
        <dbReference type="ChEBI" id="CHEBI:1178"/>
        <dbReference type="ChEBI" id="CHEBI:35121"/>
        <dbReference type="EC" id="4.2.1.33"/>
    </reaction>
</comment>
<sequence length="179" mass="19922">MKEFGGSAFFIDRDDINTDEIIPAKYLTEITKRALQPHLLEDLFLDGKEFDTQAEDFQQASVLVTRSNFGCGSSREHAVWALEVNDINVVLGESFARIFRQNMFNCGILAVELSKADIDRLFALAQGDGAIRIGIELEKDTVVAENGKGEKVECSFSMNPFDKELVAAGGWLAYADQKY</sequence>
<evidence type="ECO:0000313" key="8">
    <source>
        <dbReference type="EMBL" id="XCN73098.1"/>
    </source>
</evidence>
<evidence type="ECO:0000259" key="7">
    <source>
        <dbReference type="Pfam" id="PF00694"/>
    </source>
</evidence>
<dbReference type="PANTHER" id="PTHR43345">
    <property type="entry name" value="3-ISOPROPYLMALATE DEHYDRATASE SMALL SUBUNIT 2-RELATED-RELATED"/>
    <property type="match status" value="1"/>
</dbReference>
<dbReference type="GO" id="GO:0003861">
    <property type="term" value="F:3-isopropylmalate dehydratase activity"/>
    <property type="evidence" value="ECO:0007669"/>
    <property type="project" value="UniProtKB-EC"/>
</dbReference>
<dbReference type="InterPro" id="IPR033940">
    <property type="entry name" value="IPMI_Swivel"/>
</dbReference>
<dbReference type="KEGG" id="eaj:Q3M24_22980"/>
<feature type="domain" description="Aconitase A/isopropylmalate dehydratase small subunit swivel" evidence="7">
    <location>
        <begin position="48"/>
        <end position="115"/>
    </location>
</feature>
<dbReference type="EMBL" id="CP159373">
    <property type="protein sequence ID" value="XCN73098.1"/>
    <property type="molecule type" value="Genomic_DNA"/>
</dbReference>
<dbReference type="Pfam" id="PF00694">
    <property type="entry name" value="Aconitase_C"/>
    <property type="match status" value="1"/>
</dbReference>
<comment type="function">
    <text evidence="2">Catalyzes the isomerization between 2-isopropylmalate and 3-isopropylmalate, via the formation of 2-isopropylmaleate.</text>
</comment>
<organism evidence="8">
    <name type="scientific">Candidatus Electrothrix aestuarii</name>
    <dbReference type="NCBI Taxonomy" id="3062594"/>
    <lineage>
        <taxon>Bacteria</taxon>
        <taxon>Pseudomonadati</taxon>
        <taxon>Thermodesulfobacteriota</taxon>
        <taxon>Desulfobulbia</taxon>
        <taxon>Desulfobulbales</taxon>
        <taxon>Desulfobulbaceae</taxon>
        <taxon>Candidatus Electrothrix</taxon>
    </lineage>
</organism>
<dbReference type="Gene3D" id="3.20.19.10">
    <property type="entry name" value="Aconitase, domain 4"/>
    <property type="match status" value="1"/>
</dbReference>
<accession>A0AAU8LW69</accession>
<gene>
    <name evidence="8" type="ORF">Q3M24_22980</name>
</gene>
<dbReference type="SUPFAM" id="SSF52016">
    <property type="entry name" value="LeuD/IlvD-like"/>
    <property type="match status" value="1"/>
</dbReference>
<dbReference type="EC" id="4.2.1.33" evidence="5"/>
<evidence type="ECO:0000256" key="2">
    <source>
        <dbReference type="ARBA" id="ARBA00002695"/>
    </source>
</evidence>
<dbReference type="InterPro" id="IPR050075">
    <property type="entry name" value="LeuD"/>
</dbReference>
<protein>
    <recommendedName>
        <fullName evidence="5">3-isopropylmalate dehydratase</fullName>
        <ecNumber evidence="5">4.2.1.33</ecNumber>
    </recommendedName>
</protein>
<evidence type="ECO:0000256" key="4">
    <source>
        <dbReference type="ARBA" id="ARBA00011271"/>
    </source>
</evidence>
<evidence type="ECO:0000256" key="1">
    <source>
        <dbReference type="ARBA" id="ARBA00000491"/>
    </source>
</evidence>
<proteinExistence type="predicted"/>
<dbReference type="InterPro" id="IPR015928">
    <property type="entry name" value="Aconitase/3IPM_dehydase_swvl"/>
</dbReference>
<evidence type="ECO:0000256" key="6">
    <source>
        <dbReference type="ARBA" id="ARBA00023239"/>
    </source>
</evidence>
<name>A0AAU8LW69_9BACT</name>
<reference evidence="8" key="2">
    <citation type="submission" date="2024-06" db="EMBL/GenBank/DDBJ databases">
        <authorList>
            <person name="Plum-Jensen L.E."/>
            <person name="Schramm A."/>
            <person name="Marshall I.P.G."/>
        </authorList>
    </citation>
    <scope>NUCLEOTIDE SEQUENCE</scope>
    <source>
        <strain evidence="8">Rat1</strain>
    </source>
</reference>
<evidence type="ECO:0000256" key="3">
    <source>
        <dbReference type="ARBA" id="ARBA00004729"/>
    </source>
</evidence>
<dbReference type="CDD" id="cd01577">
    <property type="entry name" value="IPMI_Swivel"/>
    <property type="match status" value="1"/>
</dbReference>
<dbReference type="InterPro" id="IPR000573">
    <property type="entry name" value="AconitaseA/IPMdHydase_ssu_swvl"/>
</dbReference>
<comment type="pathway">
    <text evidence="3">Amino-acid biosynthesis; L-leucine biosynthesis; L-leucine from 3-methyl-2-oxobutanoate: step 2/4.</text>
</comment>
<keyword evidence="6" id="KW-0456">Lyase</keyword>
<dbReference type="PANTHER" id="PTHR43345:SF2">
    <property type="entry name" value="3-ISOPROPYLMALATE DEHYDRATASE SMALL SUBUNIT 1"/>
    <property type="match status" value="1"/>
</dbReference>
<reference evidence="8" key="1">
    <citation type="journal article" date="2024" name="Syst. Appl. Microbiol.">
        <title>First single-strain enrichments of Electrothrix cable bacteria, description of E. aestuarii sp. nov. and E. rattekaaiensis sp. nov., and proposal of a cable bacteria taxonomy following the rules of the SeqCode.</title>
        <authorList>
            <person name="Plum-Jensen L.E."/>
            <person name="Schramm A."/>
            <person name="Marshall I.P.G."/>
        </authorList>
    </citation>
    <scope>NUCLEOTIDE SEQUENCE</scope>
    <source>
        <strain evidence="8">Rat1</strain>
    </source>
</reference>